<accession>A0A8S5R2P1</accession>
<feature type="domain" description="DUF5048" evidence="1">
    <location>
        <begin position="389"/>
        <end position="492"/>
    </location>
</feature>
<protein>
    <recommendedName>
        <fullName evidence="1">DUF5048 domain-containing protein</fullName>
    </recommendedName>
</protein>
<proteinExistence type="predicted"/>
<name>A0A8S5R2P1_9CAUD</name>
<sequence length="570" mass="63601">MFTEKDFDILKQTSFIRYLKVKVLSLNKFGNFRQVDEISGKMLSCSVNVDADSDLRRSCSIELVVENKEFEVSPGSDIWLDKYISPQVGYEDRATGEIYWYNQGIYLVDAPSWRYDATTNSLSIQGLDLMSKLTGTRNGYLPGIPTVIPQGSSVKGAIIAAIQLMGFNKYIVNECQNVDGSIQEVPYDIQIDQGGTIYDILSELRDILPNYQIYFDIDGVFHYEPIPDDDNDSVLIDDSFLKWILIGEDIDTDFQAVKNVIEVYGKTHDVSYYYSDAIYGVVRYEGANVGAIEVKYAPQGTLLDGTIIGLTVPNYSGNLYFIAEYDLVEGEIEVTELYEIYDTNGSRLYELPKKEYAVLQYKDKELGGGYFIYIGRQQAYGEASDNDINSPFYIGGSVGSIRKVCYGGEYDNITTDDLALQRAAIELYWAARLNDTVKLTTLPVPWLDVNILMQHAVRDNEEMKKYIVKSYSVDYSEGGTSEITAMTFYPYYATAAVEKIVLAVHGSSGTEIVIQDANLESVAIGTIGASGVLNLQVKGMGTYTIVATLNGSTISRDISIYQKGTTDIYV</sequence>
<dbReference type="Pfam" id="PF16467">
    <property type="entry name" value="DUF5048"/>
    <property type="match status" value="1"/>
</dbReference>
<evidence type="ECO:0000313" key="2">
    <source>
        <dbReference type="EMBL" id="DAE25418.1"/>
    </source>
</evidence>
<reference evidence="2" key="1">
    <citation type="journal article" date="2021" name="Proc. Natl. Acad. Sci. U.S.A.">
        <title>A Catalog of Tens of Thousands of Viruses from Human Metagenomes Reveals Hidden Associations with Chronic Diseases.</title>
        <authorList>
            <person name="Tisza M.J."/>
            <person name="Buck C.B."/>
        </authorList>
    </citation>
    <scope>NUCLEOTIDE SEQUENCE</scope>
    <source>
        <strain evidence="2">Ct6d71</strain>
    </source>
</reference>
<organism evidence="2">
    <name type="scientific">Siphoviridae sp. ct6d71</name>
    <dbReference type="NCBI Taxonomy" id="2826298"/>
    <lineage>
        <taxon>Viruses</taxon>
        <taxon>Duplodnaviria</taxon>
        <taxon>Heunggongvirae</taxon>
        <taxon>Uroviricota</taxon>
        <taxon>Caudoviricetes</taxon>
    </lineage>
</organism>
<dbReference type="InterPro" id="IPR032489">
    <property type="entry name" value="DUF5048"/>
</dbReference>
<dbReference type="EMBL" id="BK015797">
    <property type="protein sequence ID" value="DAE25418.1"/>
    <property type="molecule type" value="Genomic_DNA"/>
</dbReference>
<evidence type="ECO:0000259" key="1">
    <source>
        <dbReference type="Pfam" id="PF16467"/>
    </source>
</evidence>